<feature type="domain" description="Integrase zinc-binding" evidence="2">
    <location>
        <begin position="95"/>
        <end position="149"/>
    </location>
</feature>
<accession>A0A6L2NYL8</accession>
<dbReference type="EMBL" id="BKCJ010010013">
    <property type="protein sequence ID" value="GEU89674.1"/>
    <property type="molecule type" value="Genomic_DNA"/>
</dbReference>
<evidence type="ECO:0000259" key="2">
    <source>
        <dbReference type="Pfam" id="PF17921"/>
    </source>
</evidence>
<evidence type="ECO:0000256" key="1">
    <source>
        <dbReference type="SAM" id="MobiDB-lite"/>
    </source>
</evidence>
<dbReference type="PANTHER" id="PTHR45835">
    <property type="entry name" value="YALI0A06105P"/>
    <property type="match status" value="1"/>
</dbReference>
<organism evidence="3">
    <name type="scientific">Tanacetum cinerariifolium</name>
    <name type="common">Dalmatian daisy</name>
    <name type="synonym">Chrysanthemum cinerariifolium</name>
    <dbReference type="NCBI Taxonomy" id="118510"/>
    <lineage>
        <taxon>Eukaryota</taxon>
        <taxon>Viridiplantae</taxon>
        <taxon>Streptophyta</taxon>
        <taxon>Embryophyta</taxon>
        <taxon>Tracheophyta</taxon>
        <taxon>Spermatophyta</taxon>
        <taxon>Magnoliopsida</taxon>
        <taxon>eudicotyledons</taxon>
        <taxon>Gunneridae</taxon>
        <taxon>Pentapetalae</taxon>
        <taxon>asterids</taxon>
        <taxon>campanulids</taxon>
        <taxon>Asterales</taxon>
        <taxon>Asteraceae</taxon>
        <taxon>Asteroideae</taxon>
        <taxon>Anthemideae</taxon>
        <taxon>Anthemidinae</taxon>
        <taxon>Tanacetum</taxon>
    </lineage>
</organism>
<feature type="region of interest" description="Disordered" evidence="1">
    <location>
        <begin position="306"/>
        <end position="325"/>
    </location>
</feature>
<dbReference type="InterPro" id="IPR041588">
    <property type="entry name" value="Integrase_H2C2"/>
</dbReference>
<sequence>MVKAPVLVLPNFEQEFVVETDASGKGIGAACVKMIFVSSISSGVWDKVKDSWKNELDTQNLIKSLEHHSYKGNKYSWTGGIFKMKGQVVVGNDLELKKELVQHFHDEAIGGHSSAHVTMKKLWLLFYWKCLKMVKQMIRDYNVCQRQNPDLSAYIGLIQPLPIPERIWKEMCMDFIEKLPTSHGKSVILVVVDRLSKYVHFIPLTYPFIASQVAQVFLDQVCKLHGLRESIPKEWVKWLPLTEIWYNANYHTSTKTTPYEVVYCQTPHIHVPYIPGDSRVEEVDRTLQAKEEAIKVLKFHLKRSQNQMRNQASKHRTDIQFKVGD</sequence>
<evidence type="ECO:0000313" key="3">
    <source>
        <dbReference type="EMBL" id="GEU89674.1"/>
    </source>
</evidence>
<dbReference type="PANTHER" id="PTHR45835:SF104">
    <property type="entry name" value="PROTEIN NYNRIN-LIKE"/>
    <property type="match status" value="1"/>
</dbReference>
<feature type="compositionally biased region" description="Basic and acidic residues" evidence="1">
    <location>
        <begin position="315"/>
        <end position="325"/>
    </location>
</feature>
<dbReference type="GO" id="GO:0003676">
    <property type="term" value="F:nucleic acid binding"/>
    <property type="evidence" value="ECO:0007669"/>
    <property type="project" value="InterPro"/>
</dbReference>
<dbReference type="AlphaFoldDB" id="A0A6L2NYL8"/>
<dbReference type="Gene3D" id="1.10.340.70">
    <property type="match status" value="1"/>
</dbReference>
<dbReference type="InterPro" id="IPR012337">
    <property type="entry name" value="RNaseH-like_sf"/>
</dbReference>
<dbReference type="Pfam" id="PF17921">
    <property type="entry name" value="Integrase_H2C2"/>
    <property type="match status" value="1"/>
</dbReference>
<name>A0A6L2NYL8_TANCI</name>
<gene>
    <name evidence="3" type="ORF">Tci_061652</name>
</gene>
<dbReference type="Gene3D" id="3.30.420.10">
    <property type="entry name" value="Ribonuclease H-like superfamily/Ribonuclease H"/>
    <property type="match status" value="2"/>
</dbReference>
<dbReference type="SUPFAM" id="SSF53098">
    <property type="entry name" value="Ribonuclease H-like"/>
    <property type="match status" value="1"/>
</dbReference>
<protein>
    <recommendedName>
        <fullName evidence="2">Integrase zinc-binding domain-containing protein</fullName>
    </recommendedName>
</protein>
<dbReference type="InterPro" id="IPR036397">
    <property type="entry name" value="RNaseH_sf"/>
</dbReference>
<comment type="caution">
    <text evidence="3">The sequence shown here is derived from an EMBL/GenBank/DDBJ whole genome shotgun (WGS) entry which is preliminary data.</text>
</comment>
<proteinExistence type="predicted"/>
<reference evidence="3" key="1">
    <citation type="journal article" date="2019" name="Sci. Rep.">
        <title>Draft genome of Tanacetum cinerariifolium, the natural source of mosquito coil.</title>
        <authorList>
            <person name="Yamashiro T."/>
            <person name="Shiraishi A."/>
            <person name="Satake H."/>
            <person name="Nakayama K."/>
        </authorList>
    </citation>
    <scope>NUCLEOTIDE SEQUENCE</scope>
</reference>